<dbReference type="AlphaFoldDB" id="A0A067PTE9"/>
<keyword evidence="1" id="KW-1133">Transmembrane helix</keyword>
<evidence type="ECO:0000256" key="1">
    <source>
        <dbReference type="SAM" id="Phobius"/>
    </source>
</evidence>
<feature type="transmembrane region" description="Helical" evidence="1">
    <location>
        <begin position="205"/>
        <end position="225"/>
    </location>
</feature>
<reference evidence="4" key="1">
    <citation type="journal article" date="2014" name="Proc. Natl. Acad. Sci. U.S.A.">
        <title>Extensive sampling of basidiomycete genomes demonstrates inadequacy of the white-rot/brown-rot paradigm for wood decay fungi.</title>
        <authorList>
            <person name="Riley R."/>
            <person name="Salamov A.A."/>
            <person name="Brown D.W."/>
            <person name="Nagy L.G."/>
            <person name="Floudas D."/>
            <person name="Held B.W."/>
            <person name="Levasseur A."/>
            <person name="Lombard V."/>
            <person name="Morin E."/>
            <person name="Otillar R."/>
            <person name="Lindquist E.A."/>
            <person name="Sun H."/>
            <person name="LaButti K.M."/>
            <person name="Schmutz J."/>
            <person name="Jabbour D."/>
            <person name="Luo H."/>
            <person name="Baker S.E."/>
            <person name="Pisabarro A.G."/>
            <person name="Walton J.D."/>
            <person name="Blanchette R.A."/>
            <person name="Henrissat B."/>
            <person name="Martin F."/>
            <person name="Cullen D."/>
            <person name="Hibbett D.S."/>
            <person name="Grigoriev I.V."/>
        </authorList>
    </citation>
    <scope>NUCLEOTIDE SEQUENCE [LARGE SCALE GENOMIC DNA]</scope>
    <source>
        <strain evidence="4">MUCL 33604</strain>
    </source>
</reference>
<evidence type="ECO:0000259" key="2">
    <source>
        <dbReference type="Pfam" id="PF20151"/>
    </source>
</evidence>
<organism evidence="3 4">
    <name type="scientific">Jaapia argillacea MUCL 33604</name>
    <dbReference type="NCBI Taxonomy" id="933084"/>
    <lineage>
        <taxon>Eukaryota</taxon>
        <taxon>Fungi</taxon>
        <taxon>Dikarya</taxon>
        <taxon>Basidiomycota</taxon>
        <taxon>Agaricomycotina</taxon>
        <taxon>Agaricomycetes</taxon>
        <taxon>Agaricomycetidae</taxon>
        <taxon>Jaapiales</taxon>
        <taxon>Jaapiaceae</taxon>
        <taxon>Jaapia</taxon>
    </lineage>
</organism>
<feature type="transmembrane region" description="Helical" evidence="1">
    <location>
        <begin position="231"/>
        <end position="250"/>
    </location>
</feature>
<evidence type="ECO:0000313" key="4">
    <source>
        <dbReference type="Proteomes" id="UP000027265"/>
    </source>
</evidence>
<gene>
    <name evidence="3" type="ORF">JAAARDRAFT_70079</name>
</gene>
<dbReference type="Pfam" id="PF20151">
    <property type="entry name" value="DUF6533"/>
    <property type="match status" value="1"/>
</dbReference>
<feature type="transmembrane region" description="Helical" evidence="1">
    <location>
        <begin position="160"/>
        <end position="184"/>
    </location>
</feature>
<proteinExistence type="predicted"/>
<keyword evidence="1" id="KW-0812">Transmembrane</keyword>
<keyword evidence="1" id="KW-0472">Membrane</keyword>
<dbReference type="STRING" id="933084.A0A067PTE9"/>
<dbReference type="OrthoDB" id="3066463at2759"/>
<dbReference type="EMBL" id="KL197720">
    <property type="protein sequence ID" value="KDQ57130.1"/>
    <property type="molecule type" value="Genomic_DNA"/>
</dbReference>
<feature type="transmembrane region" description="Helical" evidence="1">
    <location>
        <begin position="91"/>
        <end position="110"/>
    </location>
</feature>
<protein>
    <recommendedName>
        <fullName evidence="2">DUF6533 domain-containing protein</fullName>
    </recommendedName>
</protein>
<dbReference type="HOGENOM" id="CLU_035509_10_5_1"/>
<keyword evidence="4" id="KW-1185">Reference proteome</keyword>
<sequence length="305" mass="34040">MGDVDPRASRIIGSNSVGGLTFSIWDILITLDDEVNHIWIKRRSSWLKWLFLWTRYFGLTAQIANLFISPATTSFPLTPRFCKAALATQHLIADITMLISVDVILIIRLYALWDRKLWIAILLATCTSILVVVGLTGWTLSLQSEYAYGCDVVNEPYLVFYPLTILLALSFEGLILVLTLVRCLRFRRSRQGGSPIIFTMARDGIVAFFVVALSGVVNLIIYVVLDRSLSPVGYSWFLAMTSSAGCRLILSMQRLAPRSPSDMDLTGDPQFTTVLFDNTVRPGEESFAMTSISQTQTQPPSQTQP</sequence>
<evidence type="ECO:0000313" key="3">
    <source>
        <dbReference type="EMBL" id="KDQ57130.1"/>
    </source>
</evidence>
<accession>A0A067PTE9</accession>
<dbReference type="InterPro" id="IPR045340">
    <property type="entry name" value="DUF6533"/>
</dbReference>
<feature type="transmembrane region" description="Helical" evidence="1">
    <location>
        <begin position="117"/>
        <end position="140"/>
    </location>
</feature>
<dbReference type="InParanoid" id="A0A067PTE9"/>
<feature type="transmembrane region" description="Helical" evidence="1">
    <location>
        <begin position="50"/>
        <end position="71"/>
    </location>
</feature>
<name>A0A067PTE9_9AGAM</name>
<feature type="domain" description="DUF6533" evidence="2">
    <location>
        <begin position="17"/>
        <end position="59"/>
    </location>
</feature>
<dbReference type="Proteomes" id="UP000027265">
    <property type="component" value="Unassembled WGS sequence"/>
</dbReference>